<dbReference type="KEGG" id="cdes:C0J27_00235"/>
<dbReference type="AlphaFoldDB" id="A0A345ZA62"/>
<proteinExistence type="predicted"/>
<protein>
    <recommendedName>
        <fullName evidence="3">Cell division protein ZapA</fullName>
    </recommendedName>
</protein>
<dbReference type="InterPro" id="IPR036192">
    <property type="entry name" value="Cell_div_ZapA-like_sf"/>
</dbReference>
<dbReference type="InterPro" id="IPR007838">
    <property type="entry name" value="Cell_div_ZapA-like"/>
</dbReference>
<sequence>MNKRIKLDSELKKYRARIFGDTYSIVSDEKEILILEAVKVVDTIMREIADASQVVDPKKIAILTALKIAARSLNFEAVMEQEKRLSSRIMNVLDMQDAVL</sequence>
<name>A0A345ZA62_9BACT</name>
<evidence type="ECO:0000313" key="2">
    <source>
        <dbReference type="Proteomes" id="UP000254834"/>
    </source>
</evidence>
<dbReference type="Proteomes" id="UP000254834">
    <property type="component" value="Chromosome"/>
</dbReference>
<gene>
    <name evidence="1" type="ORF">C0J27_00235</name>
</gene>
<reference evidence="1 2" key="1">
    <citation type="submission" date="2017-12" db="EMBL/GenBank/DDBJ databases">
        <title>Chromulinavorax destructans is a abundant pathogen of dominant heterotrophic picoflagllates.</title>
        <authorList>
            <person name="Deeg C.M."/>
            <person name="Zimmer M."/>
            <person name="Suttle C.A."/>
        </authorList>
    </citation>
    <scope>NUCLEOTIDE SEQUENCE [LARGE SCALE GENOMIC DNA]</scope>
    <source>
        <strain evidence="1 2">SeV1</strain>
    </source>
</reference>
<evidence type="ECO:0008006" key="3">
    <source>
        <dbReference type="Google" id="ProtNLM"/>
    </source>
</evidence>
<accession>A0A345ZA62</accession>
<dbReference type="Pfam" id="PF05164">
    <property type="entry name" value="ZapA"/>
    <property type="match status" value="1"/>
</dbReference>
<evidence type="ECO:0000313" key="1">
    <source>
        <dbReference type="EMBL" id="AXK60179.1"/>
    </source>
</evidence>
<organism evidence="1 2">
    <name type="scientific">Candidatus Chromulinivorax destructor</name>
    <dbReference type="NCBI Taxonomy" id="2066483"/>
    <lineage>
        <taxon>Bacteria</taxon>
        <taxon>Candidatus Babelota</taxon>
        <taxon>Candidatus Babeliae</taxon>
        <taxon>Candidatus Babeliales</taxon>
        <taxon>Candidatus Chromulinivoraceae</taxon>
        <taxon>Candidatus Chromulinivorax</taxon>
    </lineage>
</organism>
<keyword evidence="2" id="KW-1185">Reference proteome</keyword>
<dbReference type="SUPFAM" id="SSF102829">
    <property type="entry name" value="Cell division protein ZapA-like"/>
    <property type="match status" value="1"/>
</dbReference>
<dbReference type="EMBL" id="CP025544">
    <property type="protein sequence ID" value="AXK60179.1"/>
    <property type="molecule type" value="Genomic_DNA"/>
</dbReference>